<evidence type="ECO:0000259" key="2">
    <source>
        <dbReference type="PROSITE" id="PS50206"/>
    </source>
</evidence>
<dbReference type="GO" id="GO:0043828">
    <property type="term" value="F:tRNA 2-selenouridine synthase activity"/>
    <property type="evidence" value="ECO:0007669"/>
    <property type="project" value="InterPro"/>
</dbReference>
<dbReference type="GO" id="GO:0002098">
    <property type="term" value="P:tRNA wobble uridine modification"/>
    <property type="evidence" value="ECO:0007669"/>
    <property type="project" value="InterPro"/>
</dbReference>
<dbReference type="Gene3D" id="3.40.250.10">
    <property type="entry name" value="Rhodanese-like domain"/>
    <property type="match status" value="1"/>
</dbReference>
<dbReference type="AlphaFoldDB" id="A0A2D3W680"/>
<proteinExistence type="predicted"/>
<gene>
    <name evidence="3" type="ORF">CFH80_07615</name>
</gene>
<dbReference type="PANTHER" id="PTHR30401:SF0">
    <property type="entry name" value="TRNA 2-SELENOURIDINE SYNTHASE"/>
    <property type="match status" value="1"/>
</dbReference>
<dbReference type="STRING" id="366522.GCA_001548055_01273"/>
<dbReference type="InterPro" id="IPR027417">
    <property type="entry name" value="P-loop_NTPase"/>
</dbReference>
<dbReference type="NCBIfam" id="TIGR03167">
    <property type="entry name" value="tRNA_sel_U_synt"/>
    <property type="match status" value="1"/>
</dbReference>
<evidence type="ECO:0000313" key="4">
    <source>
        <dbReference type="Proteomes" id="UP000231638"/>
    </source>
</evidence>
<dbReference type="InterPro" id="IPR058840">
    <property type="entry name" value="AAA_SelU"/>
</dbReference>
<dbReference type="SMART" id="SM00450">
    <property type="entry name" value="RHOD"/>
    <property type="match status" value="1"/>
</dbReference>
<dbReference type="NCBIfam" id="NF008750">
    <property type="entry name" value="PRK11784.1-2"/>
    <property type="match status" value="1"/>
</dbReference>
<dbReference type="Pfam" id="PF00581">
    <property type="entry name" value="Rhodanese"/>
    <property type="match status" value="1"/>
</dbReference>
<dbReference type="SUPFAM" id="SSF52540">
    <property type="entry name" value="P-loop containing nucleoside triphosphate hydrolases"/>
    <property type="match status" value="1"/>
</dbReference>
<dbReference type="Pfam" id="PF26341">
    <property type="entry name" value="AAA_SelU"/>
    <property type="match status" value="1"/>
</dbReference>
<dbReference type="EMBL" id="DLUG01000199">
    <property type="protein sequence ID" value="DAB35918.1"/>
    <property type="molecule type" value="Genomic_DNA"/>
</dbReference>
<organism evidence="3 4">
    <name type="scientific">Sulfurospirillum cavolei</name>
    <dbReference type="NCBI Taxonomy" id="366522"/>
    <lineage>
        <taxon>Bacteria</taxon>
        <taxon>Pseudomonadati</taxon>
        <taxon>Campylobacterota</taxon>
        <taxon>Epsilonproteobacteria</taxon>
        <taxon>Campylobacterales</taxon>
        <taxon>Sulfurospirillaceae</taxon>
        <taxon>Sulfurospirillum</taxon>
    </lineage>
</organism>
<dbReference type="InterPro" id="IPR036873">
    <property type="entry name" value="Rhodanese-like_dom_sf"/>
</dbReference>
<name>A0A2D3W680_9BACT</name>
<dbReference type="PROSITE" id="PS50206">
    <property type="entry name" value="RHODANESE_3"/>
    <property type="match status" value="1"/>
</dbReference>
<reference evidence="3 4" key="1">
    <citation type="journal article" date="2017" name="Front. Microbiol.">
        <title>Comparative Genomic Analysis of the Class Epsilonproteobacteria and Proposed Reclassification to Epsilonbacteraeota (phyl. nov.).</title>
        <authorList>
            <person name="Waite D.W."/>
            <person name="Vanwonterghem I."/>
            <person name="Rinke C."/>
            <person name="Parks D.H."/>
            <person name="Zhang Y."/>
            <person name="Takai K."/>
            <person name="Sievert S.M."/>
            <person name="Simon J."/>
            <person name="Campbell B.J."/>
            <person name="Hanson T.E."/>
            <person name="Woyke T."/>
            <person name="Klotz M.G."/>
            <person name="Hugenholtz P."/>
        </authorList>
    </citation>
    <scope>NUCLEOTIDE SEQUENCE [LARGE SCALE GENOMIC DNA]</scope>
    <source>
        <strain evidence="3">UBA11420</strain>
    </source>
</reference>
<sequence>MLKECDVETFLASREALDLLIDARSPKEFSESCIVGAQNFYALSDAQHQEVGTIYKQRSRNEAKILGARYICENIAAHLQTIAKHYPIGSKIGIYCARGGLRSSSIAIILSHIGYQVYRLEGGYKRYRAYVLTFFEQLPHRRFIVLGGKTGCGKTELLKRLSPSLDIEGFANHLGSSFGAVCGAQPSQKMFENSLFNALFALEPDQSIFVEAESKRLGKVTIPARVYQNIQAGVRVEITAPFEMRTKRILHYYQNVTPEFFYRAMAIIAPYIRKSVKEAIIDAYERRDLQSVVTFLLRDYYDLVYQKPLHVSFVFDNANEAACIASLINLRETL</sequence>
<comment type="caution">
    <text evidence="3">The sequence shown here is derived from an EMBL/GenBank/DDBJ whole genome shotgun (WGS) entry which is preliminary data.</text>
</comment>
<keyword evidence="1" id="KW-0711">Selenium</keyword>
<dbReference type="InterPro" id="IPR017582">
    <property type="entry name" value="SelU"/>
</dbReference>
<feature type="domain" description="Rhodanese" evidence="2">
    <location>
        <begin position="19"/>
        <end position="136"/>
    </location>
</feature>
<dbReference type="PANTHER" id="PTHR30401">
    <property type="entry name" value="TRNA 2-SELENOURIDINE SYNTHASE"/>
    <property type="match status" value="1"/>
</dbReference>
<evidence type="ECO:0000313" key="3">
    <source>
        <dbReference type="EMBL" id="DAB35918.1"/>
    </source>
</evidence>
<accession>A0A2D3W680</accession>
<dbReference type="InterPro" id="IPR001763">
    <property type="entry name" value="Rhodanese-like_dom"/>
</dbReference>
<evidence type="ECO:0000256" key="1">
    <source>
        <dbReference type="ARBA" id="ARBA00023266"/>
    </source>
</evidence>
<dbReference type="NCBIfam" id="NF008752">
    <property type="entry name" value="PRK11784.1-4"/>
    <property type="match status" value="1"/>
</dbReference>
<dbReference type="Proteomes" id="UP000231638">
    <property type="component" value="Unassembled WGS sequence"/>
</dbReference>
<protein>
    <submittedName>
        <fullName evidence="3">tRNA 2-selenouridine(34) synthase MnmH</fullName>
    </submittedName>
</protein>
<dbReference type="SUPFAM" id="SSF52821">
    <property type="entry name" value="Rhodanese/Cell cycle control phosphatase"/>
    <property type="match status" value="1"/>
</dbReference>